<feature type="transmembrane region" description="Helical" evidence="17">
    <location>
        <begin position="36"/>
        <end position="56"/>
    </location>
</feature>
<comment type="similarity">
    <text evidence="3 16">Belongs to the heme-copper respiratory oxidase family.</text>
</comment>
<evidence type="ECO:0000256" key="13">
    <source>
        <dbReference type="ARBA" id="ARBA00023008"/>
    </source>
</evidence>
<dbReference type="GO" id="GO:0046872">
    <property type="term" value="F:metal ion binding"/>
    <property type="evidence" value="ECO:0007669"/>
    <property type="project" value="UniProtKB-KW"/>
</dbReference>
<evidence type="ECO:0000256" key="17">
    <source>
        <dbReference type="RuleBase" id="RU363061"/>
    </source>
</evidence>
<sequence>MSAVIPDHLHDHHHPAPGGLMRWITTTNHKDIGTMYLVFSFIMFLSGGVMALTIRAELFQPGLQVVQPEFFNQLTTMHGLVMVFGAIMPAFVGFANWQIPLMIGASDMAFARMNNWSFWLLPPAAMLLIGSFFVPGGATAAGWTLYAPLSVQMGMGMDLAIFAVHIMGISSIMGAINIVVTILNMRAPGMTMMKMPLFCWTWLITAYLLIAVMPVLAGAVTMILTDRHFGTSFFNAAGGGDPVMFQHIFWFFGHPEVYIMILPAFGIVSQIIPAFARKPLFGYASMVYATASIAILSFVVWAHHMFTTGMPVAGQLFFMYATMLIAVPTGVKVFNWVATMWRGALSFEPPMLWATGFIFVFTMGGFTGLICAIAPIDIQVQDTYYVVAHFHYVLVAGSLFALFAGAYYWLPKWTGVMPSETLGRLHFWCSIVFFNITFFPMHFLGLAGMPRRIPDYALQFADFNAMASVGAFGFGLSQLIFIAVAVRCARGIGQRATARPWDGAEGLEWTVPSPAPHHTFETAPVLR</sequence>
<evidence type="ECO:0000256" key="15">
    <source>
        <dbReference type="ARBA" id="ARBA00047816"/>
    </source>
</evidence>
<dbReference type="InterPro" id="IPR023615">
    <property type="entry name" value="Cyt_c_Oxase_su1_BS"/>
</dbReference>
<accession>A0A4S4ABB3</accession>
<keyword evidence="6 16" id="KW-0679">Respiratory chain</keyword>
<dbReference type="GO" id="GO:0006119">
    <property type="term" value="P:oxidative phosphorylation"/>
    <property type="evidence" value="ECO:0007669"/>
    <property type="project" value="UniProtKB-UniPathway"/>
</dbReference>
<dbReference type="Proteomes" id="UP000307956">
    <property type="component" value="Unassembled WGS sequence"/>
</dbReference>
<keyword evidence="5 16" id="KW-0349">Heme</keyword>
<feature type="transmembrane region" description="Helical" evidence="17">
    <location>
        <begin position="280"/>
        <end position="304"/>
    </location>
</feature>
<evidence type="ECO:0000256" key="12">
    <source>
        <dbReference type="ARBA" id="ARBA00023004"/>
    </source>
</evidence>
<dbReference type="RefSeq" id="WP_136386709.1">
    <property type="nucleotide sequence ID" value="NZ_SSOD01000021.1"/>
</dbReference>
<dbReference type="EMBL" id="SSOD01000021">
    <property type="protein sequence ID" value="THF56202.1"/>
    <property type="molecule type" value="Genomic_DNA"/>
</dbReference>
<dbReference type="GO" id="GO:0020037">
    <property type="term" value="F:heme binding"/>
    <property type="evidence" value="ECO:0007669"/>
    <property type="project" value="InterPro"/>
</dbReference>
<dbReference type="PROSITE" id="PS50855">
    <property type="entry name" value="COX1"/>
    <property type="match status" value="1"/>
</dbReference>
<evidence type="ECO:0000313" key="20">
    <source>
        <dbReference type="Proteomes" id="UP000307956"/>
    </source>
</evidence>
<dbReference type="InterPro" id="IPR000883">
    <property type="entry name" value="Cyt_C_Oxase_1"/>
</dbReference>
<keyword evidence="12 17" id="KW-0408">Iron</keyword>
<evidence type="ECO:0000256" key="8">
    <source>
        <dbReference type="ARBA" id="ARBA00022723"/>
    </source>
</evidence>
<evidence type="ECO:0000256" key="16">
    <source>
        <dbReference type="RuleBase" id="RU000370"/>
    </source>
</evidence>
<keyword evidence="17" id="KW-1003">Cell membrane</keyword>
<dbReference type="PANTHER" id="PTHR10422">
    <property type="entry name" value="CYTOCHROME C OXIDASE SUBUNIT 1"/>
    <property type="match status" value="1"/>
</dbReference>
<keyword evidence="4 16" id="KW-0813">Transport</keyword>
<keyword evidence="10 16" id="KW-0249">Electron transport</keyword>
<evidence type="ECO:0000256" key="1">
    <source>
        <dbReference type="ARBA" id="ARBA00004141"/>
    </source>
</evidence>
<dbReference type="Pfam" id="PF00115">
    <property type="entry name" value="COX1"/>
    <property type="match status" value="1"/>
</dbReference>
<evidence type="ECO:0000256" key="6">
    <source>
        <dbReference type="ARBA" id="ARBA00022660"/>
    </source>
</evidence>
<dbReference type="CDD" id="cd01663">
    <property type="entry name" value="Cyt_c_Oxidase_I"/>
    <property type="match status" value="1"/>
</dbReference>
<feature type="transmembrane region" description="Helical" evidence="17">
    <location>
        <begin position="422"/>
        <end position="443"/>
    </location>
</feature>
<dbReference type="EC" id="7.1.1.9" evidence="17"/>
<feature type="transmembrane region" description="Helical" evidence="17">
    <location>
        <begin position="197"/>
        <end position="224"/>
    </location>
</feature>
<feature type="transmembrane region" description="Helical" evidence="17">
    <location>
        <begin position="159"/>
        <end position="185"/>
    </location>
</feature>
<evidence type="ECO:0000256" key="14">
    <source>
        <dbReference type="ARBA" id="ARBA00023136"/>
    </source>
</evidence>
<dbReference type="GO" id="GO:0016491">
    <property type="term" value="F:oxidoreductase activity"/>
    <property type="evidence" value="ECO:0007669"/>
    <property type="project" value="UniProtKB-KW"/>
</dbReference>
<comment type="catalytic activity">
    <reaction evidence="15 17">
        <text>4 Fe(II)-[cytochrome c] + O2 + 8 H(+)(in) = 4 Fe(III)-[cytochrome c] + 2 H2O + 4 H(+)(out)</text>
        <dbReference type="Rhea" id="RHEA:11436"/>
        <dbReference type="Rhea" id="RHEA-COMP:10350"/>
        <dbReference type="Rhea" id="RHEA-COMP:14399"/>
        <dbReference type="ChEBI" id="CHEBI:15377"/>
        <dbReference type="ChEBI" id="CHEBI:15378"/>
        <dbReference type="ChEBI" id="CHEBI:15379"/>
        <dbReference type="ChEBI" id="CHEBI:29033"/>
        <dbReference type="ChEBI" id="CHEBI:29034"/>
        <dbReference type="EC" id="7.1.1.9"/>
    </reaction>
</comment>
<dbReference type="NCBIfam" id="TIGR02891">
    <property type="entry name" value="CtaD_CoxA"/>
    <property type="match status" value="1"/>
</dbReference>
<keyword evidence="7 16" id="KW-0812">Transmembrane</keyword>
<dbReference type="Gene3D" id="1.20.210.10">
    <property type="entry name" value="Cytochrome c oxidase-like, subunit I domain"/>
    <property type="match status" value="1"/>
</dbReference>
<dbReference type="GO" id="GO:0004129">
    <property type="term" value="F:cytochrome-c oxidase activity"/>
    <property type="evidence" value="ECO:0007669"/>
    <property type="project" value="UniProtKB-EC"/>
</dbReference>
<dbReference type="OrthoDB" id="9803294at2"/>
<comment type="pathway">
    <text evidence="2 17">Energy metabolism; oxidative phosphorylation.</text>
</comment>
<evidence type="ECO:0000256" key="9">
    <source>
        <dbReference type="ARBA" id="ARBA00022967"/>
    </source>
</evidence>
<dbReference type="GO" id="GO:0045277">
    <property type="term" value="C:respiratory chain complex IV"/>
    <property type="evidence" value="ECO:0007669"/>
    <property type="project" value="InterPro"/>
</dbReference>
<evidence type="ECO:0000256" key="4">
    <source>
        <dbReference type="ARBA" id="ARBA00022448"/>
    </source>
</evidence>
<proteinExistence type="inferred from homology"/>
<evidence type="ECO:0000256" key="11">
    <source>
        <dbReference type="ARBA" id="ARBA00022989"/>
    </source>
</evidence>
<evidence type="ECO:0000256" key="3">
    <source>
        <dbReference type="ARBA" id="ARBA00009578"/>
    </source>
</evidence>
<dbReference type="GO" id="GO:0005886">
    <property type="term" value="C:plasma membrane"/>
    <property type="evidence" value="ECO:0007669"/>
    <property type="project" value="UniProtKB-SubCell"/>
</dbReference>
<comment type="caution">
    <text evidence="19">The sequence shown here is derived from an EMBL/GenBank/DDBJ whole genome shotgun (WGS) entry which is preliminary data.</text>
</comment>
<dbReference type="InterPro" id="IPR036927">
    <property type="entry name" value="Cyt_c_oxase-like_su1_sf"/>
</dbReference>
<dbReference type="PRINTS" id="PR01165">
    <property type="entry name" value="CYCOXIDASEI"/>
</dbReference>
<dbReference type="UniPathway" id="UPA00705"/>
<evidence type="ECO:0000259" key="18">
    <source>
        <dbReference type="PROSITE" id="PS50855"/>
    </source>
</evidence>
<dbReference type="GO" id="GO:0015990">
    <property type="term" value="P:electron transport coupled proton transport"/>
    <property type="evidence" value="ECO:0007669"/>
    <property type="project" value="InterPro"/>
</dbReference>
<feature type="transmembrane region" description="Helical" evidence="17">
    <location>
        <begin position="316"/>
        <end position="338"/>
    </location>
</feature>
<dbReference type="InterPro" id="IPR033944">
    <property type="entry name" value="Cyt_c_oxase_su1_dom"/>
</dbReference>
<dbReference type="SUPFAM" id="SSF81442">
    <property type="entry name" value="Cytochrome c oxidase subunit I-like"/>
    <property type="match status" value="1"/>
</dbReference>
<feature type="domain" description="Cytochrome oxidase subunit I profile" evidence="18">
    <location>
        <begin position="23"/>
        <end position="527"/>
    </location>
</feature>
<keyword evidence="20" id="KW-1185">Reference proteome</keyword>
<evidence type="ECO:0000313" key="19">
    <source>
        <dbReference type="EMBL" id="THF56202.1"/>
    </source>
</evidence>
<feature type="transmembrane region" description="Helical" evidence="17">
    <location>
        <begin position="350"/>
        <end position="376"/>
    </location>
</feature>
<dbReference type="FunFam" id="1.20.210.10:FF:000004">
    <property type="entry name" value="Cytochrome c oxidase subunit 1"/>
    <property type="match status" value="1"/>
</dbReference>
<keyword evidence="9" id="KW-1278">Translocase</keyword>
<keyword evidence="13 17" id="KW-0186">Copper</keyword>
<organism evidence="19 20">
    <name type="scientific">Pseudothauera rhizosphaerae</name>
    <dbReference type="NCBI Taxonomy" id="2565932"/>
    <lineage>
        <taxon>Bacteria</taxon>
        <taxon>Pseudomonadati</taxon>
        <taxon>Pseudomonadota</taxon>
        <taxon>Betaproteobacteria</taxon>
        <taxon>Rhodocyclales</taxon>
        <taxon>Zoogloeaceae</taxon>
        <taxon>Pseudothauera</taxon>
    </lineage>
</organism>
<reference evidence="19 20" key="1">
    <citation type="submission" date="2019-04" db="EMBL/GenBank/DDBJ databases">
        <title>Azoarcus rhizosphaerae sp. nov. isolated from rhizosphere of Ficus religiosa.</title>
        <authorList>
            <person name="Lin S.-Y."/>
            <person name="Hameed A."/>
            <person name="Hsu Y.-H."/>
            <person name="Young C.-C."/>
        </authorList>
    </citation>
    <scope>NUCLEOTIDE SEQUENCE [LARGE SCALE GENOMIC DNA]</scope>
    <source>
        <strain evidence="19 20">CC-YHH848</strain>
    </source>
</reference>
<feature type="transmembrane region" description="Helical" evidence="17">
    <location>
        <begin position="76"/>
        <end position="97"/>
    </location>
</feature>
<keyword evidence="11 17" id="KW-1133">Transmembrane helix</keyword>
<dbReference type="PROSITE" id="PS00077">
    <property type="entry name" value="COX1_CUB"/>
    <property type="match status" value="1"/>
</dbReference>
<dbReference type="PANTHER" id="PTHR10422:SF18">
    <property type="entry name" value="CYTOCHROME C OXIDASE SUBUNIT 1"/>
    <property type="match status" value="1"/>
</dbReference>
<feature type="transmembrane region" description="Helical" evidence="17">
    <location>
        <begin position="388"/>
        <end position="410"/>
    </location>
</feature>
<evidence type="ECO:0000256" key="10">
    <source>
        <dbReference type="ARBA" id="ARBA00022982"/>
    </source>
</evidence>
<feature type="transmembrane region" description="Helical" evidence="17">
    <location>
        <begin position="118"/>
        <end position="147"/>
    </location>
</feature>
<dbReference type="InterPro" id="IPR023616">
    <property type="entry name" value="Cyt_c_oxase-like_su1_dom"/>
</dbReference>
<evidence type="ECO:0000256" key="2">
    <source>
        <dbReference type="ARBA" id="ARBA00004673"/>
    </source>
</evidence>
<keyword evidence="14 17" id="KW-0472">Membrane</keyword>
<name>A0A4S4ABB3_9RHOO</name>
<dbReference type="AlphaFoldDB" id="A0A4S4ABB3"/>
<feature type="transmembrane region" description="Helical" evidence="17">
    <location>
        <begin position="244"/>
        <end position="268"/>
    </location>
</feature>
<keyword evidence="8 17" id="KW-0479">Metal-binding</keyword>
<dbReference type="InterPro" id="IPR014241">
    <property type="entry name" value="Cyt_c_oxidase_su1_bac"/>
</dbReference>
<evidence type="ECO:0000256" key="7">
    <source>
        <dbReference type="ARBA" id="ARBA00022692"/>
    </source>
</evidence>
<comment type="function">
    <text evidence="17">Cytochrome c oxidase is the component of the respiratory chain that catalyzes the reduction of oxygen to water. Subunits 1-3 form the functional core of the enzyme complex. CO I is the catalytic subunit of the enzyme. Electrons originating in cytochrome c are transferred via the copper A center of subunit 2 and heme A of subunit 1 to the bimetallic center formed by heme A3 and copper B.</text>
</comment>
<dbReference type="GO" id="GO:0022904">
    <property type="term" value="P:respiratory electron transport chain"/>
    <property type="evidence" value="ECO:0007669"/>
    <property type="project" value="TreeGrafter"/>
</dbReference>
<keyword evidence="19" id="KW-0560">Oxidoreductase</keyword>
<gene>
    <name evidence="19" type="primary">ctaD</name>
    <name evidence="19" type="ORF">E6O51_19590</name>
</gene>
<comment type="subcellular location">
    <subcellularLocation>
        <location evidence="17">Cell membrane</location>
        <topology evidence="17">Multi-pass membrane protein</topology>
    </subcellularLocation>
    <subcellularLocation>
        <location evidence="1">Membrane</location>
        <topology evidence="1">Multi-pass membrane protein</topology>
    </subcellularLocation>
</comment>
<protein>
    <recommendedName>
        <fullName evidence="17">Cytochrome c oxidase subunit 1</fullName>
        <ecNumber evidence="17">7.1.1.9</ecNumber>
    </recommendedName>
</protein>
<evidence type="ECO:0000256" key="5">
    <source>
        <dbReference type="ARBA" id="ARBA00022617"/>
    </source>
</evidence>
<feature type="transmembrane region" description="Helical" evidence="17">
    <location>
        <begin position="463"/>
        <end position="486"/>
    </location>
</feature>